<keyword evidence="3" id="KW-1185">Reference proteome</keyword>
<dbReference type="PROSITE" id="PS50043">
    <property type="entry name" value="HTH_LUXR_2"/>
    <property type="match status" value="1"/>
</dbReference>
<dbReference type="Proteomes" id="UP001499843">
    <property type="component" value="Unassembled WGS sequence"/>
</dbReference>
<dbReference type="CDD" id="cd06170">
    <property type="entry name" value="LuxR_C_like"/>
    <property type="match status" value="1"/>
</dbReference>
<dbReference type="SUPFAM" id="SSF46894">
    <property type="entry name" value="C-terminal effector domain of the bipartite response regulators"/>
    <property type="match status" value="1"/>
</dbReference>
<comment type="caution">
    <text evidence="2">The sequence shown here is derived from an EMBL/GenBank/DDBJ whole genome shotgun (WGS) entry which is preliminary data.</text>
</comment>
<reference evidence="2 3" key="1">
    <citation type="journal article" date="2019" name="Int. J. Syst. Evol. Microbiol.">
        <title>The Global Catalogue of Microorganisms (GCM) 10K type strain sequencing project: providing services to taxonomists for standard genome sequencing and annotation.</title>
        <authorList>
            <consortium name="The Broad Institute Genomics Platform"/>
            <consortium name="The Broad Institute Genome Sequencing Center for Infectious Disease"/>
            <person name="Wu L."/>
            <person name="Ma J."/>
        </authorList>
    </citation>
    <scope>NUCLEOTIDE SEQUENCE [LARGE SCALE GENOMIC DNA]</scope>
    <source>
        <strain evidence="2 3">JCM 16114</strain>
    </source>
</reference>
<dbReference type="PRINTS" id="PR00038">
    <property type="entry name" value="HTHLUXR"/>
</dbReference>
<proteinExistence type="predicted"/>
<dbReference type="InterPro" id="IPR016032">
    <property type="entry name" value="Sig_transdc_resp-reg_C-effctor"/>
</dbReference>
<evidence type="ECO:0000259" key="1">
    <source>
        <dbReference type="PROSITE" id="PS50043"/>
    </source>
</evidence>
<dbReference type="EMBL" id="BAAAQX010000004">
    <property type="protein sequence ID" value="GAA2206764.1"/>
    <property type="molecule type" value="Genomic_DNA"/>
</dbReference>
<dbReference type="InterPro" id="IPR036388">
    <property type="entry name" value="WH-like_DNA-bd_sf"/>
</dbReference>
<evidence type="ECO:0000313" key="2">
    <source>
        <dbReference type="EMBL" id="GAA2206764.1"/>
    </source>
</evidence>
<feature type="domain" description="HTH luxR-type" evidence="1">
    <location>
        <begin position="269"/>
        <end position="332"/>
    </location>
</feature>
<gene>
    <name evidence="2" type="ORF">GCM10009850_022220</name>
</gene>
<sequence length="332" mass="35757">MYRDLCAALVPGAGLEAVAAELSRVIAPVVPHDAMRCGTSSPSSGPGITTLAFWHGYTPDLGRELLSADRVGDYLVELGELARRQVPVTLSRRVRPGMRDRLLDAHSAGEELCLALRSTRGVWGVLCLMRAAGGRPFDVADARRLADVGPALVAAFRNYVTAPPARSLAPEPSPGMLIVGADSRIKTMTSQAQPWLEATRTYLDVPGWLADCSFACLAAAARAQPRNVRLCVPSVGCGWWTTIEAQRLGDDGDVAIMIQRAGGRSLMPSYCDWYGVTPREQQIMQHLYSGSAPKQIARALDLSLYTVGDHLKALFRKTGTSGRDELIASLNT</sequence>
<dbReference type="Gene3D" id="1.10.10.10">
    <property type="entry name" value="Winged helix-like DNA-binding domain superfamily/Winged helix DNA-binding domain"/>
    <property type="match status" value="1"/>
</dbReference>
<protein>
    <recommendedName>
        <fullName evidence="1">HTH luxR-type domain-containing protein</fullName>
    </recommendedName>
</protein>
<evidence type="ECO:0000313" key="3">
    <source>
        <dbReference type="Proteomes" id="UP001499843"/>
    </source>
</evidence>
<dbReference type="Pfam" id="PF00196">
    <property type="entry name" value="GerE"/>
    <property type="match status" value="1"/>
</dbReference>
<organism evidence="2 3">
    <name type="scientific">Nonomuraea monospora</name>
    <dbReference type="NCBI Taxonomy" id="568818"/>
    <lineage>
        <taxon>Bacteria</taxon>
        <taxon>Bacillati</taxon>
        <taxon>Actinomycetota</taxon>
        <taxon>Actinomycetes</taxon>
        <taxon>Streptosporangiales</taxon>
        <taxon>Streptosporangiaceae</taxon>
        <taxon>Nonomuraea</taxon>
    </lineage>
</organism>
<dbReference type="InterPro" id="IPR000792">
    <property type="entry name" value="Tscrpt_reg_LuxR_C"/>
</dbReference>
<dbReference type="SMART" id="SM00421">
    <property type="entry name" value="HTH_LUXR"/>
    <property type="match status" value="1"/>
</dbReference>
<name>A0ABN3CBM6_9ACTN</name>
<accession>A0ABN3CBM6</accession>